<dbReference type="Gene3D" id="3.10.100.10">
    <property type="entry name" value="Mannose-Binding Protein A, subunit A"/>
    <property type="match status" value="1"/>
</dbReference>
<dbReference type="SUPFAM" id="SSF56436">
    <property type="entry name" value="C-type lectin-like"/>
    <property type="match status" value="1"/>
</dbReference>
<feature type="non-terminal residue" evidence="1">
    <location>
        <position position="1"/>
    </location>
</feature>
<sequence>SKERLASAEWHGQRVAYTRGKALSQRAVPFPRVVPPFSSSIRCTYRLSLRNMSLALCLFLCLLSWTGANGSCPGDYQSVSYTLRSKVVEACFFVSTDYVRWADGADFCGRRSNGSLAEFVSAKKLQAFREFLSTMSNATKEELWDAEHAWIGGAVLNGSVWRWNSSKKELSPFISEELPINDFYGLTINVHSKAHDLVAPDYHISHLLFRFPFRGTGAVQTSVSVP</sequence>
<dbReference type="InterPro" id="IPR016186">
    <property type="entry name" value="C-type_lectin-like/link_sf"/>
</dbReference>
<feature type="non-terminal residue" evidence="1">
    <location>
        <position position="226"/>
    </location>
</feature>
<dbReference type="InterPro" id="IPR016187">
    <property type="entry name" value="CTDL_fold"/>
</dbReference>
<dbReference type="CDD" id="cd00037">
    <property type="entry name" value="CLECT"/>
    <property type="match status" value="1"/>
</dbReference>
<organism evidence="1">
    <name type="scientific">Cyprideis torosa</name>
    <dbReference type="NCBI Taxonomy" id="163714"/>
    <lineage>
        <taxon>Eukaryota</taxon>
        <taxon>Metazoa</taxon>
        <taxon>Ecdysozoa</taxon>
        <taxon>Arthropoda</taxon>
        <taxon>Crustacea</taxon>
        <taxon>Oligostraca</taxon>
        <taxon>Ostracoda</taxon>
        <taxon>Podocopa</taxon>
        <taxon>Podocopida</taxon>
        <taxon>Cytherocopina</taxon>
        <taxon>Cytheroidea</taxon>
        <taxon>Cytherideidae</taxon>
        <taxon>Cyprideis</taxon>
    </lineage>
</organism>
<protein>
    <submittedName>
        <fullName evidence="1">Uncharacterized protein</fullName>
    </submittedName>
</protein>
<dbReference type="AlphaFoldDB" id="A0A7R8WRF9"/>
<accession>A0A7R8WRF9</accession>
<evidence type="ECO:0000313" key="1">
    <source>
        <dbReference type="EMBL" id="CAD7233162.1"/>
    </source>
</evidence>
<dbReference type="EMBL" id="OB665752">
    <property type="protein sequence ID" value="CAD7233162.1"/>
    <property type="molecule type" value="Genomic_DNA"/>
</dbReference>
<proteinExistence type="predicted"/>
<name>A0A7R8WRF9_9CRUS</name>
<gene>
    <name evidence="1" type="ORF">CTOB1V02_LOCUS10985</name>
</gene>
<reference evidence="1" key="1">
    <citation type="submission" date="2020-11" db="EMBL/GenBank/DDBJ databases">
        <authorList>
            <person name="Tran Van P."/>
        </authorList>
    </citation>
    <scope>NUCLEOTIDE SEQUENCE</scope>
</reference>